<keyword evidence="1" id="KW-1133">Transmembrane helix</keyword>
<evidence type="ECO:0000256" key="1">
    <source>
        <dbReference type="SAM" id="Phobius"/>
    </source>
</evidence>
<accession>A0A831LIQ4</accession>
<keyword evidence="1" id="KW-0472">Membrane</keyword>
<feature type="non-terminal residue" evidence="2">
    <location>
        <position position="150"/>
    </location>
</feature>
<reference evidence="2" key="1">
    <citation type="journal article" date="2020" name="mSystems">
        <title>Genome- and Community-Level Interaction Insights into Carbon Utilization and Element Cycling Functions of Hydrothermarchaeota in Hydrothermal Sediment.</title>
        <authorList>
            <person name="Zhou Z."/>
            <person name="Liu Y."/>
            <person name="Xu W."/>
            <person name="Pan J."/>
            <person name="Luo Z.H."/>
            <person name="Li M."/>
        </authorList>
    </citation>
    <scope>NUCLEOTIDE SEQUENCE [LARGE SCALE GENOMIC DNA]</scope>
    <source>
        <strain evidence="2">SpSt-1220</strain>
    </source>
</reference>
<feature type="transmembrane region" description="Helical" evidence="1">
    <location>
        <begin position="9"/>
        <end position="26"/>
    </location>
</feature>
<name>A0A831LIQ4_9BACT</name>
<evidence type="ECO:0000313" key="2">
    <source>
        <dbReference type="EMBL" id="HDR46708.1"/>
    </source>
</evidence>
<dbReference type="SUPFAM" id="SSF51395">
    <property type="entry name" value="FMN-linked oxidoreductases"/>
    <property type="match status" value="1"/>
</dbReference>
<gene>
    <name evidence="2" type="ORF">ENN94_03305</name>
</gene>
<keyword evidence="1" id="KW-0812">Transmembrane</keyword>
<dbReference type="AlphaFoldDB" id="A0A831LIQ4"/>
<proteinExistence type="predicted"/>
<sequence length="150" mass="17378">MLEKWSRTLFLALSLVITVVIVIVALSKPIAWWSFALFGPFMVLGLYGIVQRKHTLLRNFPLLGHFRFLLESIRPEIRQYFVEGDEEESPFSREKRSVVYQRAKGTLDTLPFGTRRNVYQIGYEWINHSLSPTEMNPDLARVSLGEQSCT</sequence>
<dbReference type="PANTHER" id="PTHR43819">
    <property type="entry name" value="ARCHAEAL-TYPE GLUTAMATE SYNTHASE [NADPH]"/>
    <property type="match status" value="1"/>
</dbReference>
<comment type="caution">
    <text evidence="2">The sequence shown here is derived from an EMBL/GenBank/DDBJ whole genome shotgun (WGS) entry which is preliminary data.</text>
</comment>
<dbReference type="Proteomes" id="UP000886162">
    <property type="component" value="Unassembled WGS sequence"/>
</dbReference>
<organism evidence="2">
    <name type="scientific">Geoalkalibacter subterraneus</name>
    <dbReference type="NCBI Taxonomy" id="483547"/>
    <lineage>
        <taxon>Bacteria</taxon>
        <taxon>Pseudomonadati</taxon>
        <taxon>Thermodesulfobacteriota</taxon>
        <taxon>Desulfuromonadia</taxon>
        <taxon>Desulfuromonadales</taxon>
        <taxon>Geoalkalibacteraceae</taxon>
        <taxon>Geoalkalibacter</taxon>
    </lineage>
</organism>
<feature type="transmembrane region" description="Helical" evidence="1">
    <location>
        <begin position="32"/>
        <end position="50"/>
    </location>
</feature>
<protein>
    <submittedName>
        <fullName evidence="2">FMN-binding glutamate synthase family protein</fullName>
    </submittedName>
</protein>
<dbReference type="PANTHER" id="PTHR43819:SF1">
    <property type="entry name" value="ARCHAEAL-TYPE GLUTAMATE SYNTHASE [NADPH]"/>
    <property type="match status" value="1"/>
</dbReference>
<dbReference type="EMBL" id="DSDO01000229">
    <property type="protein sequence ID" value="HDR46708.1"/>
    <property type="molecule type" value="Genomic_DNA"/>
</dbReference>